<evidence type="ECO:0000313" key="2">
    <source>
        <dbReference type="Proteomes" id="UP000029120"/>
    </source>
</evidence>
<dbReference type="EMBL" id="CM002876">
    <property type="protein sequence ID" value="KFK26986.1"/>
    <property type="molecule type" value="Genomic_DNA"/>
</dbReference>
<accession>A0A087GAT4</accession>
<keyword evidence="2" id="KW-1185">Reference proteome</keyword>
<dbReference type="Gramene" id="KFK26986">
    <property type="protein sequence ID" value="KFK26986"/>
    <property type="gene ID" value="AALP_AA8G319500"/>
</dbReference>
<organism evidence="1 2">
    <name type="scientific">Arabis alpina</name>
    <name type="common">Alpine rock-cress</name>
    <dbReference type="NCBI Taxonomy" id="50452"/>
    <lineage>
        <taxon>Eukaryota</taxon>
        <taxon>Viridiplantae</taxon>
        <taxon>Streptophyta</taxon>
        <taxon>Embryophyta</taxon>
        <taxon>Tracheophyta</taxon>
        <taxon>Spermatophyta</taxon>
        <taxon>Magnoliopsida</taxon>
        <taxon>eudicotyledons</taxon>
        <taxon>Gunneridae</taxon>
        <taxon>Pentapetalae</taxon>
        <taxon>rosids</taxon>
        <taxon>malvids</taxon>
        <taxon>Brassicales</taxon>
        <taxon>Brassicaceae</taxon>
        <taxon>Arabideae</taxon>
        <taxon>Arabis</taxon>
    </lineage>
</organism>
<proteinExistence type="predicted"/>
<protein>
    <recommendedName>
        <fullName evidence="3">FBD domain-containing protein</fullName>
    </recommendedName>
</protein>
<dbReference type="OrthoDB" id="1095460at2759"/>
<name>A0A087GAT4_ARAAL</name>
<evidence type="ECO:0008006" key="3">
    <source>
        <dbReference type="Google" id="ProtNLM"/>
    </source>
</evidence>
<dbReference type="AlphaFoldDB" id="A0A087GAT4"/>
<evidence type="ECO:0000313" key="1">
    <source>
        <dbReference type="EMBL" id="KFK26986.1"/>
    </source>
</evidence>
<reference evidence="2" key="1">
    <citation type="journal article" date="2015" name="Nat. Plants">
        <title>Genome expansion of Arabis alpina linked with retrotransposition and reduced symmetric DNA methylation.</title>
        <authorList>
            <person name="Willing E.M."/>
            <person name="Rawat V."/>
            <person name="Mandakova T."/>
            <person name="Maumus F."/>
            <person name="James G.V."/>
            <person name="Nordstroem K.J."/>
            <person name="Becker C."/>
            <person name="Warthmann N."/>
            <person name="Chica C."/>
            <person name="Szarzynska B."/>
            <person name="Zytnicki M."/>
            <person name="Albani M.C."/>
            <person name="Kiefer C."/>
            <person name="Bergonzi S."/>
            <person name="Castaings L."/>
            <person name="Mateos J.L."/>
            <person name="Berns M.C."/>
            <person name="Bujdoso N."/>
            <person name="Piofczyk T."/>
            <person name="de Lorenzo L."/>
            <person name="Barrero-Sicilia C."/>
            <person name="Mateos I."/>
            <person name="Piednoel M."/>
            <person name="Hagmann J."/>
            <person name="Chen-Min-Tao R."/>
            <person name="Iglesias-Fernandez R."/>
            <person name="Schuster S.C."/>
            <person name="Alonso-Blanco C."/>
            <person name="Roudier F."/>
            <person name="Carbonero P."/>
            <person name="Paz-Ares J."/>
            <person name="Davis S.J."/>
            <person name="Pecinka A."/>
            <person name="Quesneville H."/>
            <person name="Colot V."/>
            <person name="Lysak M.A."/>
            <person name="Weigel D."/>
            <person name="Coupland G."/>
            <person name="Schneeberger K."/>
        </authorList>
    </citation>
    <scope>NUCLEOTIDE SEQUENCE [LARGE SCALE GENOMIC DNA]</scope>
    <source>
        <strain evidence="2">cv. Pajares</strain>
    </source>
</reference>
<sequence length="71" mass="8211">MIIYQDTFKVFHLYSKLGPLPQFDCMSSLDASVYPSDLEWLPTFLECCPNLESLVLTLDAYLEKINSKEMN</sequence>
<dbReference type="Proteomes" id="UP000029120">
    <property type="component" value="Chromosome 8"/>
</dbReference>
<gene>
    <name evidence="1" type="ordered locus">AALP_Aa8g319500</name>
</gene>